<comment type="caution">
    <text evidence="3">The sequence shown here is derived from an EMBL/GenBank/DDBJ whole genome shotgun (WGS) entry which is preliminary data.</text>
</comment>
<dbReference type="Pfam" id="PF01547">
    <property type="entry name" value="SBP_bac_1"/>
    <property type="match status" value="1"/>
</dbReference>
<dbReference type="EMBL" id="JAGRPV010000001">
    <property type="protein sequence ID" value="MDI4649785.1"/>
    <property type="molecule type" value="Genomic_DNA"/>
</dbReference>
<evidence type="ECO:0000256" key="1">
    <source>
        <dbReference type="SAM" id="MobiDB-lite"/>
    </source>
</evidence>
<evidence type="ECO:0000313" key="3">
    <source>
        <dbReference type="EMBL" id="MDI4649785.1"/>
    </source>
</evidence>
<dbReference type="Gene3D" id="3.40.190.10">
    <property type="entry name" value="Periplasmic binding protein-like II"/>
    <property type="match status" value="2"/>
</dbReference>
<dbReference type="RefSeq" id="WP_282912392.1">
    <property type="nucleotide sequence ID" value="NZ_JAGRPV010000001.1"/>
</dbReference>
<protein>
    <submittedName>
        <fullName evidence="3">Extracellular solute-binding protein</fullName>
    </submittedName>
</protein>
<dbReference type="CDD" id="cd13580">
    <property type="entry name" value="PBP2_AlgQ_like_1"/>
    <property type="match status" value="1"/>
</dbReference>
<keyword evidence="2" id="KW-0732">Signal</keyword>
<sequence length="583" mass="63834">MKRHGRAVKALAGIILCMSIIAGCSSNNAKESQTSEASAQPSASASASPTASASSTASAAPAETQETAFTKFDPPVTISAAITLRPSDKLRFGDTTENNPVTRWLSENLGIITKFQWVVTDTAAFETKVRLALASGEALPDVLYTGGSLLEELIDSGKIQTIDEAYEKYASPRLKDLYAKNPAVWATAKRDGKIIGLPDVANGVVGNKVMWIRQDWLDKLQLKAPTNVEEFEKVLDAFTNQDPDGNGKKDTFGMAFGANTGYHKPTNNYMADSEFLFGQDQPYLWIKGDDGQLYYGANSPNVKKGLAKLNEWFNKGYFNPDFGTMDAAQAMADFTSGKAGIAMAAGWAGGWPIGTAVQEAKSKNQTLNIKPYPIPSGITGEVGRQESQPSYGTYVFRKGFNNMEAVFKYYDTMYGCLIEDPKCPFAIGQGEGYDYVMKDGKPDWKNVPDGLVSLSRYLIFPSNGTAPTNVMEGPSIYQRVAAGKRDNVFEQKLAASNDSLAIEGFSVAYQQMDKDVKNGFYGANTPTMKEKWEQLNTLEDQAYLQIIYGKKSLDYFDTFLKQWHDQGGTQITKEINEAVAKQQ</sequence>
<reference evidence="3" key="1">
    <citation type="submission" date="2023-04" db="EMBL/GenBank/DDBJ databases">
        <title>Comparative genomic analysis of Cohnella hashimotonis sp. nov., isolated from the International Space Station.</title>
        <authorList>
            <person name="Venkateswaran K."/>
            <person name="Simpson A."/>
        </authorList>
    </citation>
    <scope>NUCLEOTIDE SEQUENCE</scope>
    <source>
        <strain evidence="3">F6_2S_P_1</strain>
    </source>
</reference>
<dbReference type="Proteomes" id="UP001161691">
    <property type="component" value="Unassembled WGS sequence"/>
</dbReference>
<organism evidence="3 4">
    <name type="scientific">Cohnella hashimotonis</name>
    <dbReference type="NCBI Taxonomy" id="2826895"/>
    <lineage>
        <taxon>Bacteria</taxon>
        <taxon>Bacillati</taxon>
        <taxon>Bacillota</taxon>
        <taxon>Bacilli</taxon>
        <taxon>Bacillales</taxon>
        <taxon>Paenibacillaceae</taxon>
        <taxon>Cohnella</taxon>
    </lineage>
</organism>
<evidence type="ECO:0000313" key="4">
    <source>
        <dbReference type="Proteomes" id="UP001161691"/>
    </source>
</evidence>
<gene>
    <name evidence="3" type="ORF">KB449_32965</name>
</gene>
<feature type="region of interest" description="Disordered" evidence="1">
    <location>
        <begin position="32"/>
        <end position="68"/>
    </location>
</feature>
<proteinExistence type="predicted"/>
<feature type="chain" id="PRO_5046233659" evidence="2">
    <location>
        <begin position="30"/>
        <end position="583"/>
    </location>
</feature>
<accession>A0ABT6TSH4</accession>
<name>A0ABT6TSH4_9BACL</name>
<evidence type="ECO:0000256" key="2">
    <source>
        <dbReference type="SAM" id="SignalP"/>
    </source>
</evidence>
<dbReference type="SUPFAM" id="SSF53850">
    <property type="entry name" value="Periplasmic binding protein-like II"/>
    <property type="match status" value="1"/>
</dbReference>
<feature type="signal peptide" evidence="2">
    <location>
        <begin position="1"/>
        <end position="29"/>
    </location>
</feature>
<keyword evidence="4" id="KW-1185">Reference proteome</keyword>
<dbReference type="PROSITE" id="PS51257">
    <property type="entry name" value="PROKAR_LIPOPROTEIN"/>
    <property type="match status" value="1"/>
</dbReference>
<dbReference type="InterPro" id="IPR006059">
    <property type="entry name" value="SBP"/>
</dbReference>